<evidence type="ECO:0000256" key="1">
    <source>
        <dbReference type="ARBA" id="ARBA00022490"/>
    </source>
</evidence>
<evidence type="ECO:0000256" key="5">
    <source>
        <dbReference type="ARBA" id="ARBA00023204"/>
    </source>
</evidence>
<comment type="subcellular location">
    <subcellularLocation>
        <location evidence="7">Cytoplasm</location>
    </subcellularLocation>
</comment>
<dbReference type="Gene3D" id="3.30.420.340">
    <property type="entry name" value="UvrC, RNAse H endonuclease domain"/>
    <property type="match status" value="1"/>
</dbReference>
<dbReference type="GO" id="GO:0005737">
    <property type="term" value="C:cytoplasm"/>
    <property type="evidence" value="ECO:0007669"/>
    <property type="project" value="UniProtKB-SubCell"/>
</dbReference>
<feature type="domain" description="UvrC family homology region profile" evidence="9">
    <location>
        <begin position="261"/>
        <end position="499"/>
    </location>
</feature>
<dbReference type="InterPro" id="IPR004791">
    <property type="entry name" value="UvrC"/>
</dbReference>
<keyword evidence="6 7" id="KW-0742">SOS response</keyword>
<dbReference type="Gene3D" id="1.10.150.20">
    <property type="entry name" value="5' to 3' exonuclease, C-terminal subdomain"/>
    <property type="match status" value="1"/>
</dbReference>
<keyword evidence="3 7" id="KW-0228">DNA excision</keyword>
<dbReference type="SUPFAM" id="SSF82771">
    <property type="entry name" value="GIY-YIG endonuclease"/>
    <property type="match status" value="1"/>
</dbReference>
<dbReference type="GO" id="GO:0006289">
    <property type="term" value="P:nucleotide-excision repair"/>
    <property type="evidence" value="ECO:0007669"/>
    <property type="project" value="UniProtKB-UniRule"/>
</dbReference>
<accession>A0A1V2N8M5</accession>
<dbReference type="Pfam" id="PF22920">
    <property type="entry name" value="UvrC_RNaseH"/>
    <property type="match status" value="1"/>
</dbReference>
<keyword evidence="5 7" id="KW-0234">DNA repair</keyword>
<evidence type="ECO:0000256" key="2">
    <source>
        <dbReference type="ARBA" id="ARBA00022763"/>
    </source>
</evidence>
<evidence type="ECO:0000259" key="9">
    <source>
        <dbReference type="PROSITE" id="PS50165"/>
    </source>
</evidence>
<reference evidence="10 11" key="1">
    <citation type="journal article" date="2017" name="PLoS ONE">
        <title>Genomic sequence of 'Candidatus Liberibacter solanacearum' haplotype C and its comparison with haplotype A and B genomes.</title>
        <authorList>
            <person name="Wang J."/>
            <person name="Haapalainen M."/>
            <person name="Schott T."/>
            <person name="Thompson S.M."/>
            <person name="Smith G.R."/>
            <person name="Nissinen A.I."/>
            <person name="Pirhonen M."/>
        </authorList>
    </citation>
    <scope>NUCLEOTIDE SEQUENCE [LARGE SCALE GENOMIC DNA]</scope>
    <source>
        <strain evidence="10 11">FIN111</strain>
    </source>
</reference>
<dbReference type="Pfam" id="PF01541">
    <property type="entry name" value="GIY-YIG"/>
    <property type="match status" value="1"/>
</dbReference>
<dbReference type="SMART" id="SM00465">
    <property type="entry name" value="GIYc"/>
    <property type="match status" value="1"/>
</dbReference>
<dbReference type="AlphaFoldDB" id="A0A1V2N8M5"/>
<dbReference type="SUPFAM" id="SSF46600">
    <property type="entry name" value="C-terminal UvrC-binding domain of UvrB"/>
    <property type="match status" value="1"/>
</dbReference>
<comment type="caution">
    <text evidence="10">The sequence shown here is derived from an EMBL/GenBank/DDBJ whole genome shotgun (WGS) entry which is preliminary data.</text>
</comment>
<dbReference type="HAMAP" id="MF_00203">
    <property type="entry name" value="UvrC"/>
    <property type="match status" value="1"/>
</dbReference>
<dbReference type="InterPro" id="IPR038476">
    <property type="entry name" value="UvrC_RNase_H_dom_sf"/>
</dbReference>
<evidence type="ECO:0000313" key="11">
    <source>
        <dbReference type="Proteomes" id="UP000189542"/>
    </source>
</evidence>
<dbReference type="Pfam" id="PF14520">
    <property type="entry name" value="HHH_5"/>
    <property type="match status" value="1"/>
</dbReference>
<dbReference type="InterPro" id="IPR050066">
    <property type="entry name" value="UvrABC_protein_C"/>
</dbReference>
<dbReference type="InterPro" id="IPR000305">
    <property type="entry name" value="GIY-YIG_endonuc"/>
</dbReference>
<dbReference type="InterPro" id="IPR035901">
    <property type="entry name" value="GIY-YIG_endonuc_sf"/>
</dbReference>
<dbReference type="GO" id="GO:0009381">
    <property type="term" value="F:excinuclease ABC activity"/>
    <property type="evidence" value="ECO:0007669"/>
    <property type="project" value="UniProtKB-UniRule"/>
</dbReference>
<comment type="function">
    <text evidence="7">The UvrABC repair system catalyzes the recognition and processing of DNA lesions. UvrC both incises the 5' and 3' sides of the lesion. The N-terminal half is responsible for the 3' incision and the C-terminal half is responsible for the 5' incision.</text>
</comment>
<proteinExistence type="inferred from homology"/>
<feature type="domain" description="GIY-YIG" evidence="8">
    <location>
        <begin position="24"/>
        <end position="102"/>
    </location>
</feature>
<evidence type="ECO:0000256" key="3">
    <source>
        <dbReference type="ARBA" id="ARBA00022769"/>
    </source>
</evidence>
<keyword evidence="2 7" id="KW-0227">DNA damage</keyword>
<dbReference type="PANTHER" id="PTHR30562:SF1">
    <property type="entry name" value="UVRABC SYSTEM PROTEIN C"/>
    <property type="match status" value="1"/>
</dbReference>
<evidence type="ECO:0000259" key="8">
    <source>
        <dbReference type="PROSITE" id="PS50164"/>
    </source>
</evidence>
<dbReference type="FunFam" id="3.30.420.340:FF:000001">
    <property type="entry name" value="UvrABC system protein C"/>
    <property type="match status" value="1"/>
</dbReference>
<evidence type="ECO:0000256" key="6">
    <source>
        <dbReference type="ARBA" id="ARBA00023236"/>
    </source>
</evidence>
<evidence type="ECO:0000256" key="7">
    <source>
        <dbReference type="HAMAP-Rule" id="MF_00203"/>
    </source>
</evidence>
<sequence>MTHYNIHKTKGMNIIAQMSKQIPESPGVYQMLDAAGKVLYVGKAYNLQKRVKSYTQLNNHTHRIMCMINQTRNLNFTTTRTEVEALLLEASMIKRLKPRFNILLRDDKSFPYIIITDEHKIPSLYKHRGPPVMKGSYFGPFASVDAVEKTINSLQRAFFLRSCSDNIFGCRTRPCLLFQIKRCSGPCTGEISAEKYMEFVYEAKDFLSGRNHDLKRKIAQKMNKATLEEDYESAIIHRDRLVALSHIQNHSESINETMDCFSLYHDKNIACIQTFFFRFGQNRGSYTFFLKTDPQSTNAQIFSYFLRQFYEDKPCPESILLSEKAEESQLLEISFCEKYGHKVKITIPKQGEKKKIIEQALINARNSHAQKIALEISHQAIIKDFAEKFALPYIPKRIEIYDNSHVMGCSAVGCMVVAGESGLVKNQYRKFNLHPDDVKTQDDCAMMRVVLERRFSQLIKNEANSNFPPKKQEYSFPSWPDVVILDGGRGQLSAAQSVFKKLNIENRITIISIAKGQQRNAGMEKFFVENGKELMLHMRDPVLYFIQKLRDEAHRFAVTTHRKRRKKASYNPLEEINGIGPLRKRSLLQSFGTVKMISRSSPETLASTEGISKKIACKIYTHFHKNTQCKST</sequence>
<dbReference type="InterPro" id="IPR010994">
    <property type="entry name" value="RuvA_2-like"/>
</dbReference>
<dbReference type="Gene3D" id="3.40.1440.10">
    <property type="entry name" value="GIY-YIG endonuclease"/>
    <property type="match status" value="1"/>
</dbReference>
<comment type="subunit">
    <text evidence="7">Interacts with UvrB in an incision complex.</text>
</comment>
<dbReference type="GO" id="GO:0003677">
    <property type="term" value="F:DNA binding"/>
    <property type="evidence" value="ECO:0007669"/>
    <property type="project" value="UniProtKB-UniRule"/>
</dbReference>
<dbReference type="FunFam" id="3.40.1440.10:FF:000001">
    <property type="entry name" value="UvrABC system protein C"/>
    <property type="match status" value="1"/>
</dbReference>
<dbReference type="InterPro" id="IPR036876">
    <property type="entry name" value="UVR_dom_sf"/>
</dbReference>
<dbReference type="GO" id="GO:0009380">
    <property type="term" value="C:excinuclease repair complex"/>
    <property type="evidence" value="ECO:0007669"/>
    <property type="project" value="InterPro"/>
</dbReference>
<comment type="similarity">
    <text evidence="7">Belongs to the UvrC family.</text>
</comment>
<dbReference type="PANTHER" id="PTHR30562">
    <property type="entry name" value="UVRC/OXIDOREDUCTASE"/>
    <property type="match status" value="1"/>
</dbReference>
<evidence type="ECO:0000313" key="10">
    <source>
        <dbReference type="EMBL" id="ONI60087.1"/>
    </source>
</evidence>
<gene>
    <name evidence="7" type="primary">uvrC</name>
    <name evidence="10" type="ORF">AYO25_01545</name>
</gene>
<protein>
    <recommendedName>
        <fullName evidence="7">UvrABC system protein C</fullName>
        <shortName evidence="7">Protein UvrC</shortName>
    </recommendedName>
    <alternativeName>
        <fullName evidence="7">Excinuclease ABC subunit C</fullName>
    </alternativeName>
</protein>
<organism evidence="10 11">
    <name type="scientific">Candidatus Liberibacter solanacearum</name>
    <dbReference type="NCBI Taxonomy" id="556287"/>
    <lineage>
        <taxon>Bacteria</taxon>
        <taxon>Pseudomonadati</taxon>
        <taxon>Pseudomonadota</taxon>
        <taxon>Alphaproteobacteria</taxon>
        <taxon>Hyphomicrobiales</taxon>
        <taxon>Rhizobiaceae</taxon>
        <taxon>Liberibacter</taxon>
    </lineage>
</organism>
<keyword evidence="4 7" id="KW-0267">Excision nuclease</keyword>
<dbReference type="Proteomes" id="UP000189542">
    <property type="component" value="Unassembled WGS sequence"/>
</dbReference>
<evidence type="ECO:0000256" key="4">
    <source>
        <dbReference type="ARBA" id="ARBA00022881"/>
    </source>
</evidence>
<keyword evidence="1 7" id="KW-0963">Cytoplasm</keyword>
<dbReference type="NCBIfam" id="TIGR00194">
    <property type="entry name" value="uvrC"/>
    <property type="match status" value="1"/>
</dbReference>
<dbReference type="InterPro" id="IPR047296">
    <property type="entry name" value="GIY-YIG_UvrC_Cho"/>
</dbReference>
<dbReference type="GO" id="GO:0009432">
    <property type="term" value="P:SOS response"/>
    <property type="evidence" value="ECO:0007669"/>
    <property type="project" value="UniProtKB-UniRule"/>
</dbReference>
<dbReference type="PROSITE" id="PS50164">
    <property type="entry name" value="GIY_YIG"/>
    <property type="match status" value="1"/>
</dbReference>
<dbReference type="PROSITE" id="PS50165">
    <property type="entry name" value="UVRC"/>
    <property type="match status" value="1"/>
</dbReference>
<dbReference type="SUPFAM" id="SSF47781">
    <property type="entry name" value="RuvA domain 2-like"/>
    <property type="match status" value="1"/>
</dbReference>
<dbReference type="CDD" id="cd10434">
    <property type="entry name" value="GIY-YIG_UvrC_Cho"/>
    <property type="match status" value="1"/>
</dbReference>
<dbReference type="EMBL" id="LVWB01000006">
    <property type="protein sequence ID" value="ONI60087.1"/>
    <property type="molecule type" value="Genomic_DNA"/>
</dbReference>
<dbReference type="OrthoDB" id="9804933at2"/>
<dbReference type="InterPro" id="IPR001162">
    <property type="entry name" value="UvrC_RNase_H_dom"/>
</dbReference>
<dbReference type="Pfam" id="PF08459">
    <property type="entry name" value="UvrC_RNaseH_dom"/>
    <property type="match status" value="1"/>
</dbReference>
<name>A0A1V2N8M5_9HYPH</name>